<dbReference type="VEuPathDB" id="FungiDB:HpaG802466"/>
<keyword evidence="3" id="KW-1185">Reference proteome</keyword>
<sequence>MTSHEATIEPLGATTVENPTETTRTKLKENDGTDSSCREPNISYYVSPYFGLQQRSQERTL</sequence>
<dbReference type="Proteomes" id="UP000011713">
    <property type="component" value="Unassembled WGS sequence"/>
</dbReference>
<accession>M4B864</accession>
<proteinExistence type="predicted"/>
<organism evidence="2 3">
    <name type="scientific">Hyaloperonospora arabidopsidis (strain Emoy2)</name>
    <name type="common">Downy mildew agent</name>
    <name type="synonym">Peronospora arabidopsidis</name>
    <dbReference type="NCBI Taxonomy" id="559515"/>
    <lineage>
        <taxon>Eukaryota</taxon>
        <taxon>Sar</taxon>
        <taxon>Stramenopiles</taxon>
        <taxon>Oomycota</taxon>
        <taxon>Peronosporomycetes</taxon>
        <taxon>Peronosporales</taxon>
        <taxon>Peronosporaceae</taxon>
        <taxon>Hyaloperonospora</taxon>
    </lineage>
</organism>
<evidence type="ECO:0000313" key="3">
    <source>
        <dbReference type="Proteomes" id="UP000011713"/>
    </source>
</evidence>
<dbReference type="HOGENOM" id="CLU_2927481_0_0_1"/>
<dbReference type="AlphaFoldDB" id="M4B864"/>
<evidence type="ECO:0000256" key="1">
    <source>
        <dbReference type="SAM" id="MobiDB-lite"/>
    </source>
</evidence>
<protein>
    <submittedName>
        <fullName evidence="2">Uncharacterized protein</fullName>
    </submittedName>
</protein>
<dbReference type="InParanoid" id="M4B864"/>
<name>M4B864_HYAAE</name>
<evidence type="ECO:0000313" key="2">
    <source>
        <dbReference type="EnsemblProtists" id="HpaP802466"/>
    </source>
</evidence>
<reference evidence="3" key="1">
    <citation type="journal article" date="2010" name="Science">
        <title>Signatures of adaptation to obligate biotrophy in the Hyaloperonospora arabidopsidis genome.</title>
        <authorList>
            <person name="Baxter L."/>
            <person name="Tripathy S."/>
            <person name="Ishaque N."/>
            <person name="Boot N."/>
            <person name="Cabral A."/>
            <person name="Kemen E."/>
            <person name="Thines M."/>
            <person name="Ah-Fong A."/>
            <person name="Anderson R."/>
            <person name="Badejoko W."/>
            <person name="Bittner-Eddy P."/>
            <person name="Boore J.L."/>
            <person name="Chibucos M.C."/>
            <person name="Coates M."/>
            <person name="Dehal P."/>
            <person name="Delehaunty K."/>
            <person name="Dong S."/>
            <person name="Downton P."/>
            <person name="Dumas B."/>
            <person name="Fabro G."/>
            <person name="Fronick C."/>
            <person name="Fuerstenberg S.I."/>
            <person name="Fulton L."/>
            <person name="Gaulin E."/>
            <person name="Govers F."/>
            <person name="Hughes L."/>
            <person name="Humphray S."/>
            <person name="Jiang R.H."/>
            <person name="Judelson H."/>
            <person name="Kamoun S."/>
            <person name="Kyung K."/>
            <person name="Meijer H."/>
            <person name="Minx P."/>
            <person name="Morris P."/>
            <person name="Nelson J."/>
            <person name="Phuntumart V."/>
            <person name="Qutob D."/>
            <person name="Rehmany A."/>
            <person name="Rougon-Cardoso A."/>
            <person name="Ryden P."/>
            <person name="Torto-Alalibo T."/>
            <person name="Studholme D."/>
            <person name="Wang Y."/>
            <person name="Win J."/>
            <person name="Wood J."/>
            <person name="Clifton S.W."/>
            <person name="Rogers J."/>
            <person name="Van den Ackerveken G."/>
            <person name="Jones J.D."/>
            <person name="McDowell J.M."/>
            <person name="Beynon J."/>
            <person name="Tyler B.M."/>
        </authorList>
    </citation>
    <scope>NUCLEOTIDE SEQUENCE [LARGE SCALE GENOMIC DNA]</scope>
    <source>
        <strain evidence="3">Emoy2</strain>
    </source>
</reference>
<dbReference type="EMBL" id="JH597957">
    <property type="status" value="NOT_ANNOTATED_CDS"/>
    <property type="molecule type" value="Genomic_DNA"/>
</dbReference>
<reference evidence="2" key="2">
    <citation type="submission" date="2015-06" db="UniProtKB">
        <authorList>
            <consortium name="EnsemblProtists"/>
        </authorList>
    </citation>
    <scope>IDENTIFICATION</scope>
    <source>
        <strain evidence="2">Emoy2</strain>
    </source>
</reference>
<feature type="region of interest" description="Disordered" evidence="1">
    <location>
        <begin position="1"/>
        <end position="40"/>
    </location>
</feature>
<dbReference type="EnsemblProtists" id="HpaT802466">
    <property type="protein sequence ID" value="HpaP802466"/>
    <property type="gene ID" value="HpaG802466"/>
</dbReference>